<proteinExistence type="predicted"/>
<gene>
    <name evidence="1" type="ORF">F8154_14100</name>
</gene>
<accession>A0A6I0F1K7</accession>
<evidence type="ECO:0000313" key="1">
    <source>
        <dbReference type="EMBL" id="KAB3530292.1"/>
    </source>
</evidence>
<comment type="caution">
    <text evidence="1">The sequence shown here is derived from an EMBL/GenBank/DDBJ whole genome shotgun (WGS) entry which is preliminary data.</text>
</comment>
<dbReference type="EMBL" id="WBZC01000070">
    <property type="protein sequence ID" value="KAB3530292.1"/>
    <property type="molecule type" value="Genomic_DNA"/>
</dbReference>
<reference evidence="1 2" key="1">
    <citation type="submission" date="2019-10" db="EMBL/GenBank/DDBJ databases">
        <title>Alkaliphilus serpentinus sp. nov. and Alkaliphilus pronyensis sp. nov., two novel anaerobic alkaliphilic species isolated from the serpentinized-hosted hydrothermal field of the Prony Bay (New Caledonia).</title>
        <authorList>
            <person name="Postec A."/>
        </authorList>
    </citation>
    <scope>NUCLEOTIDE SEQUENCE [LARGE SCALE GENOMIC DNA]</scope>
    <source>
        <strain evidence="1 2">LacV</strain>
    </source>
</reference>
<keyword evidence="1" id="KW-0418">Kinase</keyword>
<keyword evidence="1" id="KW-0808">Transferase</keyword>
<feature type="non-terminal residue" evidence="1">
    <location>
        <position position="1"/>
    </location>
</feature>
<sequence>GLYLAKQMVLKLGHNISIQSEEGKQTQVNIHSPKTANYYLL</sequence>
<protein>
    <submittedName>
        <fullName evidence="1">Sensor histidine kinase</fullName>
    </submittedName>
</protein>
<dbReference type="AlphaFoldDB" id="A0A6I0F1K7"/>
<evidence type="ECO:0000313" key="2">
    <source>
        <dbReference type="Proteomes" id="UP000432715"/>
    </source>
</evidence>
<name>A0A6I0F1K7_9FIRM</name>
<organism evidence="1 2">
    <name type="scientific">Alkaliphilus pronyensis</name>
    <dbReference type="NCBI Taxonomy" id="1482732"/>
    <lineage>
        <taxon>Bacteria</taxon>
        <taxon>Bacillati</taxon>
        <taxon>Bacillota</taxon>
        <taxon>Clostridia</taxon>
        <taxon>Peptostreptococcales</taxon>
        <taxon>Natronincolaceae</taxon>
        <taxon>Alkaliphilus</taxon>
    </lineage>
</organism>
<keyword evidence="2" id="KW-1185">Reference proteome</keyword>
<dbReference type="Proteomes" id="UP000432715">
    <property type="component" value="Unassembled WGS sequence"/>
</dbReference>
<dbReference type="GO" id="GO:0016301">
    <property type="term" value="F:kinase activity"/>
    <property type="evidence" value="ECO:0007669"/>
    <property type="project" value="UniProtKB-KW"/>
</dbReference>